<dbReference type="InterPro" id="IPR001245">
    <property type="entry name" value="Ser-Thr/Tyr_kinase_cat_dom"/>
</dbReference>
<evidence type="ECO:0000256" key="8">
    <source>
        <dbReference type="ARBA" id="ARBA00048679"/>
    </source>
</evidence>
<dbReference type="Pfam" id="PF07714">
    <property type="entry name" value="PK_Tyr_Ser-Thr"/>
    <property type="match status" value="1"/>
</dbReference>
<feature type="compositionally biased region" description="Basic and acidic residues" evidence="9">
    <location>
        <begin position="613"/>
        <end position="627"/>
    </location>
</feature>
<dbReference type="GO" id="GO:0005737">
    <property type="term" value="C:cytoplasm"/>
    <property type="evidence" value="ECO:0007669"/>
    <property type="project" value="TreeGrafter"/>
</dbReference>
<dbReference type="GO" id="GO:0004674">
    <property type="term" value="F:protein serine/threonine kinase activity"/>
    <property type="evidence" value="ECO:0007669"/>
    <property type="project" value="UniProtKB-KW"/>
</dbReference>
<reference evidence="11" key="1">
    <citation type="submission" date="2021-01" db="EMBL/GenBank/DDBJ databases">
        <authorList>
            <person name="Kaushik A."/>
        </authorList>
    </citation>
    <scope>NUCLEOTIDE SEQUENCE</scope>
    <source>
        <strain evidence="11">AG6-10EEA</strain>
    </source>
</reference>
<evidence type="ECO:0000256" key="2">
    <source>
        <dbReference type="ARBA" id="ARBA00022527"/>
    </source>
</evidence>
<evidence type="ECO:0000256" key="6">
    <source>
        <dbReference type="ARBA" id="ARBA00022840"/>
    </source>
</evidence>
<feature type="region of interest" description="Disordered" evidence="9">
    <location>
        <begin position="638"/>
        <end position="753"/>
    </location>
</feature>
<dbReference type="Gene3D" id="1.10.510.10">
    <property type="entry name" value="Transferase(Phosphotransferase) domain 1"/>
    <property type="match status" value="1"/>
</dbReference>
<dbReference type="InterPro" id="IPR000719">
    <property type="entry name" value="Prot_kinase_dom"/>
</dbReference>
<gene>
    <name evidence="11" type="ORF">RDB_LOCUS128049</name>
</gene>
<sequence length="753" mass="84037">MEVARQRLNRDPSGFTYFPVSKNSESIFLARGSAADVWRVAGDITGNGHSNLVYVSKLIRVTPEDFVNYNRSKTTNENESHSDKVSWECFVQQCEEKVLVWVQLAHHNVVKVYGLQQSLNVCVEYCPKGALREYLQQENGRHPDKEKIICDILEGLEYMHSRDPPVVHGNLNAGKIFVDAGGRTKIGEFGLTALCYHIAPLLSTVVFTGFNRWMGPELFNFELGSTPIPTVASDIWALACTIFEIISEKLPYPDYKHDIRVQRAILKGEHPGHFAGESEGNYGPGFWALVESCWSKDPSKRPSIKTILASYVEGKSLKLSSLSTQNVKSSVDKPTGTGGMEEMASEDTAEKMERVLTRGEGIGGMRERANAVMEEFKKSLAAERAAEQAHREAVAARMREQHKVQALIDEELIGDDQKKNAQRKLEKSQGREWDTQKEEKEQRGAQHSTSKPTVAPEFDADSIVSEWTEALPPRQSTRRLGLSPKYAHAASRVKPSTQGHTSQIVVPNSPYIPLASPEDDELELPSSEDPIMSPDTLRGHFKEMTIGPSTRRLMTSLLESARQTGDTTGPPVDTAYSLFGTTSVSYYGRFTGMRTSPYQLSPQQGYFYSPHPPDIRSHPRQEDDRHGHATIQNSTLSTHILPTAPPDPHPSSLGSGLPPPPRQNMQTRAPRSRIGSPKAATASSMRGLRSRSSWEQYRDTRLGFGVDDEGTEDEDEGRDEERAKSSWSWATGQRIHKHTPSFLDLRGRRQSQL</sequence>
<dbReference type="GO" id="GO:0005524">
    <property type="term" value="F:ATP binding"/>
    <property type="evidence" value="ECO:0007669"/>
    <property type="project" value="UniProtKB-KW"/>
</dbReference>
<keyword evidence="2" id="KW-0723">Serine/threonine-protein kinase</keyword>
<dbReference type="PANTHER" id="PTHR24361:SF433">
    <property type="entry name" value="PROTEIN KINASE DOMAIN-CONTAINING PROTEIN"/>
    <property type="match status" value="1"/>
</dbReference>
<comment type="caution">
    <text evidence="11">The sequence shown here is derived from an EMBL/GenBank/DDBJ whole genome shotgun (WGS) entry which is preliminary data.</text>
</comment>
<comment type="catalytic activity">
    <reaction evidence="7">
        <text>L-threonyl-[protein] + ATP = O-phospho-L-threonyl-[protein] + ADP + H(+)</text>
        <dbReference type="Rhea" id="RHEA:46608"/>
        <dbReference type="Rhea" id="RHEA-COMP:11060"/>
        <dbReference type="Rhea" id="RHEA-COMP:11605"/>
        <dbReference type="ChEBI" id="CHEBI:15378"/>
        <dbReference type="ChEBI" id="CHEBI:30013"/>
        <dbReference type="ChEBI" id="CHEBI:30616"/>
        <dbReference type="ChEBI" id="CHEBI:61977"/>
        <dbReference type="ChEBI" id="CHEBI:456216"/>
        <dbReference type="EC" id="2.7.11.1"/>
    </reaction>
</comment>
<feature type="region of interest" description="Disordered" evidence="9">
    <location>
        <begin position="609"/>
        <end position="628"/>
    </location>
</feature>
<organism evidence="11 12">
    <name type="scientific">Rhizoctonia solani</name>
    <dbReference type="NCBI Taxonomy" id="456999"/>
    <lineage>
        <taxon>Eukaryota</taxon>
        <taxon>Fungi</taxon>
        <taxon>Dikarya</taxon>
        <taxon>Basidiomycota</taxon>
        <taxon>Agaricomycotina</taxon>
        <taxon>Agaricomycetes</taxon>
        <taxon>Cantharellales</taxon>
        <taxon>Ceratobasidiaceae</taxon>
        <taxon>Rhizoctonia</taxon>
    </lineage>
</organism>
<feature type="compositionally biased region" description="Basic and acidic residues" evidence="9">
    <location>
        <begin position="418"/>
        <end position="444"/>
    </location>
</feature>
<feature type="compositionally biased region" description="Acidic residues" evidence="9">
    <location>
        <begin position="706"/>
        <end position="718"/>
    </location>
</feature>
<dbReference type="Proteomes" id="UP000663853">
    <property type="component" value="Unassembled WGS sequence"/>
</dbReference>
<protein>
    <recommendedName>
        <fullName evidence="1">non-specific serine/threonine protein kinase</fullName>
        <ecNumber evidence="1">2.7.11.1</ecNumber>
    </recommendedName>
</protein>
<evidence type="ECO:0000256" key="5">
    <source>
        <dbReference type="ARBA" id="ARBA00022777"/>
    </source>
</evidence>
<keyword evidence="3" id="KW-0808">Transferase</keyword>
<proteinExistence type="predicted"/>
<dbReference type="EC" id="2.7.11.1" evidence="1"/>
<evidence type="ECO:0000256" key="9">
    <source>
        <dbReference type="SAM" id="MobiDB-lite"/>
    </source>
</evidence>
<evidence type="ECO:0000313" key="11">
    <source>
        <dbReference type="EMBL" id="CAE6510919.1"/>
    </source>
</evidence>
<accession>A0A8H3HHY7</accession>
<comment type="catalytic activity">
    <reaction evidence="8">
        <text>L-seryl-[protein] + ATP = O-phospho-L-seryl-[protein] + ADP + H(+)</text>
        <dbReference type="Rhea" id="RHEA:17989"/>
        <dbReference type="Rhea" id="RHEA-COMP:9863"/>
        <dbReference type="Rhea" id="RHEA-COMP:11604"/>
        <dbReference type="ChEBI" id="CHEBI:15378"/>
        <dbReference type="ChEBI" id="CHEBI:29999"/>
        <dbReference type="ChEBI" id="CHEBI:30616"/>
        <dbReference type="ChEBI" id="CHEBI:83421"/>
        <dbReference type="ChEBI" id="CHEBI:456216"/>
        <dbReference type="EC" id="2.7.11.1"/>
    </reaction>
</comment>
<evidence type="ECO:0000256" key="1">
    <source>
        <dbReference type="ARBA" id="ARBA00012513"/>
    </source>
</evidence>
<dbReference type="AlphaFoldDB" id="A0A8H3HHY7"/>
<keyword evidence="6" id="KW-0067">ATP-binding</keyword>
<evidence type="ECO:0000313" key="12">
    <source>
        <dbReference type="Proteomes" id="UP000663853"/>
    </source>
</evidence>
<dbReference type="InterPro" id="IPR053235">
    <property type="entry name" value="Ser_Thr_kinase"/>
</dbReference>
<dbReference type="PROSITE" id="PS50011">
    <property type="entry name" value="PROTEIN_KINASE_DOM"/>
    <property type="match status" value="1"/>
</dbReference>
<evidence type="ECO:0000256" key="3">
    <source>
        <dbReference type="ARBA" id="ARBA00022679"/>
    </source>
</evidence>
<feature type="domain" description="Protein kinase" evidence="10">
    <location>
        <begin position="23"/>
        <end position="312"/>
    </location>
</feature>
<evidence type="ECO:0000256" key="7">
    <source>
        <dbReference type="ARBA" id="ARBA00047899"/>
    </source>
</evidence>
<evidence type="ECO:0000259" key="10">
    <source>
        <dbReference type="PROSITE" id="PS50011"/>
    </source>
</evidence>
<name>A0A8H3HHY7_9AGAM</name>
<evidence type="ECO:0000256" key="4">
    <source>
        <dbReference type="ARBA" id="ARBA00022741"/>
    </source>
</evidence>
<dbReference type="SUPFAM" id="SSF56112">
    <property type="entry name" value="Protein kinase-like (PK-like)"/>
    <property type="match status" value="1"/>
</dbReference>
<dbReference type="InterPro" id="IPR011009">
    <property type="entry name" value="Kinase-like_dom_sf"/>
</dbReference>
<feature type="region of interest" description="Disordered" evidence="9">
    <location>
        <begin position="327"/>
        <end position="350"/>
    </location>
</feature>
<keyword evidence="5" id="KW-0418">Kinase</keyword>
<keyword evidence="4" id="KW-0547">Nucleotide-binding</keyword>
<dbReference type="EMBL" id="CAJMXA010003680">
    <property type="protein sequence ID" value="CAE6510919.1"/>
    <property type="molecule type" value="Genomic_DNA"/>
</dbReference>
<dbReference type="PANTHER" id="PTHR24361">
    <property type="entry name" value="MITOGEN-ACTIVATED KINASE KINASE KINASE"/>
    <property type="match status" value="1"/>
</dbReference>
<feature type="region of interest" description="Disordered" evidence="9">
    <location>
        <begin position="418"/>
        <end position="458"/>
    </location>
</feature>